<evidence type="ECO:0000256" key="4">
    <source>
        <dbReference type="ARBA" id="ARBA00022989"/>
    </source>
</evidence>
<dbReference type="Gene3D" id="3.30.460.20">
    <property type="entry name" value="CorA soluble domain-like"/>
    <property type="match status" value="1"/>
</dbReference>
<organism evidence="7 8">
    <name type="scientific">Bianquea renquensis</name>
    <dbReference type="NCBI Taxonomy" id="2763661"/>
    <lineage>
        <taxon>Bacteria</taxon>
        <taxon>Bacillati</taxon>
        <taxon>Bacillota</taxon>
        <taxon>Clostridia</taxon>
        <taxon>Eubacteriales</taxon>
        <taxon>Bianqueaceae</taxon>
        <taxon>Bianquea</taxon>
    </lineage>
</organism>
<dbReference type="InterPro" id="IPR045861">
    <property type="entry name" value="CorA_cytoplasmic_dom"/>
</dbReference>
<evidence type="ECO:0000256" key="1">
    <source>
        <dbReference type="ARBA" id="ARBA00004141"/>
    </source>
</evidence>
<sequence length="312" mass="35356">MQEILKTIDGQLTVLSAPEPDCWINLTAPTEMEINTICQEFEIERETVTAALDEEERSRIESDGNATLIVVDVPIIEIDDSSEFNVYTTIPLGIILQPNRILTICTRAVPILQDLKHLKPFHTHMKTRFILELLYKNATYFLRYLRQINRLSDQVEAKLHKSMRNKELIQLLALTKSLVYFTTSLRSNEVVLEKMMKYDVIKKYPEDTDLLEDVIIENKQAIEMADIYTGILSGMMDAFASVISNNLNIVMKTLTAITIVMTVPTVIASLFGMNVPIPFGLSQSPYAFLIVIAISAIVSLAVTLFMKRGKMF</sequence>
<name>A0A926DUG0_9FIRM</name>
<dbReference type="PANTHER" id="PTHR47891">
    <property type="entry name" value="TRANSPORTER-RELATED"/>
    <property type="match status" value="1"/>
</dbReference>
<feature type="transmembrane region" description="Helical" evidence="6">
    <location>
        <begin position="254"/>
        <end position="273"/>
    </location>
</feature>
<evidence type="ECO:0000256" key="3">
    <source>
        <dbReference type="ARBA" id="ARBA00022692"/>
    </source>
</evidence>
<keyword evidence="8" id="KW-1185">Reference proteome</keyword>
<evidence type="ECO:0000256" key="5">
    <source>
        <dbReference type="ARBA" id="ARBA00023136"/>
    </source>
</evidence>
<keyword evidence="3 6" id="KW-0812">Transmembrane</keyword>
<reference evidence="7" key="1">
    <citation type="submission" date="2020-08" db="EMBL/GenBank/DDBJ databases">
        <title>Genome public.</title>
        <authorList>
            <person name="Liu C."/>
            <person name="Sun Q."/>
        </authorList>
    </citation>
    <scope>NUCLEOTIDE SEQUENCE</scope>
    <source>
        <strain evidence="7">NSJ-32</strain>
    </source>
</reference>
<dbReference type="GO" id="GO:0046873">
    <property type="term" value="F:metal ion transmembrane transporter activity"/>
    <property type="evidence" value="ECO:0007669"/>
    <property type="project" value="InterPro"/>
</dbReference>
<dbReference type="SUPFAM" id="SSF143865">
    <property type="entry name" value="CorA soluble domain-like"/>
    <property type="match status" value="1"/>
</dbReference>
<evidence type="ECO:0000313" key="8">
    <source>
        <dbReference type="Proteomes" id="UP000657006"/>
    </source>
</evidence>
<accession>A0A926DUG0</accession>
<evidence type="ECO:0000256" key="2">
    <source>
        <dbReference type="ARBA" id="ARBA00009765"/>
    </source>
</evidence>
<dbReference type="RefSeq" id="WP_177717822.1">
    <property type="nucleotide sequence ID" value="NZ_JACRSQ010000015.1"/>
</dbReference>
<comment type="subcellular location">
    <subcellularLocation>
        <location evidence="1">Membrane</location>
        <topology evidence="1">Multi-pass membrane protein</topology>
    </subcellularLocation>
</comment>
<proteinExistence type="inferred from homology"/>
<evidence type="ECO:0000313" key="7">
    <source>
        <dbReference type="EMBL" id="MBC8544017.1"/>
    </source>
</evidence>
<dbReference type="Gene3D" id="1.20.58.340">
    <property type="entry name" value="Magnesium transport protein CorA, transmembrane region"/>
    <property type="match status" value="2"/>
</dbReference>
<gene>
    <name evidence="7" type="ORF">H8730_10710</name>
</gene>
<dbReference type="CDD" id="cd12827">
    <property type="entry name" value="EcCorA_ZntB-like_u2"/>
    <property type="match status" value="1"/>
</dbReference>
<comment type="similarity">
    <text evidence="2">Belongs to the CorA metal ion transporter (MIT) (TC 1.A.35) family.</text>
</comment>
<dbReference type="InterPro" id="IPR002523">
    <property type="entry name" value="MgTranspt_CorA/ZnTranspt_ZntB"/>
</dbReference>
<dbReference type="AlphaFoldDB" id="A0A926DUG0"/>
<protein>
    <submittedName>
        <fullName evidence="7">Magnesium transporter CorA family protein</fullName>
    </submittedName>
</protein>
<dbReference type="SUPFAM" id="SSF144083">
    <property type="entry name" value="Magnesium transport protein CorA, transmembrane region"/>
    <property type="match status" value="1"/>
</dbReference>
<dbReference type="PANTHER" id="PTHR47891:SF2">
    <property type="entry name" value="MAGNESIUM AND COBALT TRANSPORTER"/>
    <property type="match status" value="1"/>
</dbReference>
<feature type="transmembrane region" description="Helical" evidence="6">
    <location>
        <begin position="285"/>
        <end position="306"/>
    </location>
</feature>
<dbReference type="Proteomes" id="UP000657006">
    <property type="component" value="Unassembled WGS sequence"/>
</dbReference>
<keyword evidence="4 6" id="KW-1133">Transmembrane helix</keyword>
<dbReference type="InterPro" id="IPR047199">
    <property type="entry name" value="CorA-like"/>
</dbReference>
<dbReference type="GO" id="GO:0016020">
    <property type="term" value="C:membrane"/>
    <property type="evidence" value="ECO:0007669"/>
    <property type="project" value="UniProtKB-SubCell"/>
</dbReference>
<dbReference type="EMBL" id="JACRSQ010000015">
    <property type="protein sequence ID" value="MBC8544017.1"/>
    <property type="molecule type" value="Genomic_DNA"/>
</dbReference>
<evidence type="ECO:0000256" key="6">
    <source>
        <dbReference type="SAM" id="Phobius"/>
    </source>
</evidence>
<dbReference type="Pfam" id="PF01544">
    <property type="entry name" value="CorA"/>
    <property type="match status" value="1"/>
</dbReference>
<keyword evidence="5 6" id="KW-0472">Membrane</keyword>
<dbReference type="InterPro" id="IPR045863">
    <property type="entry name" value="CorA_TM1_TM2"/>
</dbReference>
<comment type="caution">
    <text evidence="7">The sequence shown here is derived from an EMBL/GenBank/DDBJ whole genome shotgun (WGS) entry which is preliminary data.</text>
</comment>